<reference evidence="18" key="2">
    <citation type="submission" date="2018-07" db="EMBL/GenBank/DDBJ databases">
        <authorList>
            <person name="Quirk P.G."/>
            <person name="Krulwich T.A."/>
        </authorList>
    </citation>
    <scope>NUCLEOTIDE SEQUENCE</scope>
</reference>
<evidence type="ECO:0000256" key="10">
    <source>
        <dbReference type="ARBA" id="ARBA00023180"/>
    </source>
</evidence>
<evidence type="ECO:0000313" key="18">
    <source>
        <dbReference type="EMBL" id="SSX29938.1"/>
    </source>
</evidence>
<dbReference type="Pfam" id="PF02014">
    <property type="entry name" value="Reeler"/>
    <property type="match status" value="1"/>
</dbReference>
<keyword evidence="7 12" id="KW-1133">Transmembrane helix</keyword>
<feature type="transmembrane region" description="Helical" evidence="12">
    <location>
        <begin position="502"/>
        <end position="523"/>
    </location>
</feature>
<dbReference type="Gene3D" id="1.20.120.1770">
    <property type="match status" value="1"/>
</dbReference>
<feature type="domain" description="Reelin" evidence="16">
    <location>
        <begin position="15"/>
        <end position="180"/>
    </location>
</feature>
<evidence type="ECO:0000259" key="14">
    <source>
        <dbReference type="PROSITE" id="PS50836"/>
    </source>
</evidence>
<dbReference type="CDD" id="cd08760">
    <property type="entry name" value="Cyt_b561_FRRS1_like"/>
    <property type="match status" value="1"/>
</dbReference>
<evidence type="ECO:0000256" key="2">
    <source>
        <dbReference type="ARBA" id="ARBA00004141"/>
    </source>
</evidence>
<feature type="transmembrane region" description="Helical" evidence="12">
    <location>
        <begin position="399"/>
        <end position="419"/>
    </location>
</feature>
<keyword evidence="13" id="KW-0732">Signal</keyword>
<evidence type="ECO:0000259" key="16">
    <source>
        <dbReference type="PROSITE" id="PS51019"/>
    </source>
</evidence>
<evidence type="ECO:0000256" key="8">
    <source>
        <dbReference type="ARBA" id="ARBA00023004"/>
    </source>
</evidence>
<proteinExistence type="inferred from homology"/>
<feature type="domain" description="Cytochrome b561" evidence="15">
    <location>
        <begin position="360"/>
        <end position="560"/>
    </location>
</feature>
<evidence type="ECO:0000256" key="9">
    <source>
        <dbReference type="ARBA" id="ARBA00023136"/>
    </source>
</evidence>
<comment type="subcellular location">
    <subcellularLocation>
        <location evidence="2">Membrane</location>
        <topology evidence="2">Multi-pass membrane protein</topology>
    </subcellularLocation>
</comment>
<evidence type="ECO:0000256" key="4">
    <source>
        <dbReference type="ARBA" id="ARBA00022448"/>
    </source>
</evidence>
<dbReference type="InterPro" id="IPR006593">
    <property type="entry name" value="Cyt_b561/ferric_Rdtase_TM"/>
</dbReference>
<dbReference type="SMART" id="SM00664">
    <property type="entry name" value="DoH"/>
    <property type="match status" value="1"/>
</dbReference>
<dbReference type="CDD" id="cd08544">
    <property type="entry name" value="Reeler"/>
    <property type="match status" value="1"/>
</dbReference>
<evidence type="ECO:0000256" key="1">
    <source>
        <dbReference type="ARBA" id="ARBA00001970"/>
    </source>
</evidence>
<dbReference type="EMBL" id="UFQS01001309">
    <property type="protein sequence ID" value="SSX10250.1"/>
    <property type="molecule type" value="Genomic_DNA"/>
</dbReference>
<dbReference type="PROSITE" id="PS50939">
    <property type="entry name" value="CYTOCHROME_B561"/>
    <property type="match status" value="1"/>
</dbReference>
<name>A0A336KZF5_CULSO</name>
<dbReference type="InterPro" id="IPR002861">
    <property type="entry name" value="Reeler_dom"/>
</dbReference>
<feature type="compositionally biased region" description="Polar residues" evidence="11">
    <location>
        <begin position="184"/>
        <end position="195"/>
    </location>
</feature>
<dbReference type="PROSITE" id="PS51019">
    <property type="entry name" value="REELIN"/>
    <property type="match status" value="1"/>
</dbReference>
<feature type="region of interest" description="Disordered" evidence="11">
    <location>
        <begin position="184"/>
        <end position="203"/>
    </location>
</feature>
<reference evidence="17" key="1">
    <citation type="submission" date="2018-04" db="EMBL/GenBank/DDBJ databases">
        <authorList>
            <person name="Go L.Y."/>
            <person name="Mitchell J.A."/>
        </authorList>
    </citation>
    <scope>NUCLEOTIDE SEQUENCE</scope>
    <source>
        <tissue evidence="17">Whole organism</tissue>
    </source>
</reference>
<dbReference type="EMBL" id="UFQT01001309">
    <property type="protein sequence ID" value="SSX29938.1"/>
    <property type="molecule type" value="Genomic_DNA"/>
</dbReference>
<feature type="transmembrane region" description="Helical" evidence="12">
    <location>
        <begin position="440"/>
        <end position="458"/>
    </location>
</feature>
<feature type="signal peptide" evidence="13">
    <location>
        <begin position="1"/>
        <end position="18"/>
    </location>
</feature>
<feature type="transmembrane region" description="Helical" evidence="12">
    <location>
        <begin position="470"/>
        <end position="490"/>
    </location>
</feature>
<keyword evidence="9 12" id="KW-0472">Membrane</keyword>
<evidence type="ECO:0000256" key="7">
    <source>
        <dbReference type="ARBA" id="ARBA00022989"/>
    </source>
</evidence>
<evidence type="ECO:0000256" key="12">
    <source>
        <dbReference type="SAM" id="Phobius"/>
    </source>
</evidence>
<evidence type="ECO:0000256" key="13">
    <source>
        <dbReference type="SAM" id="SignalP"/>
    </source>
</evidence>
<dbReference type="InterPro" id="IPR005018">
    <property type="entry name" value="DOMON_domain"/>
</dbReference>
<dbReference type="Gene3D" id="2.60.40.4060">
    <property type="entry name" value="Reeler domain"/>
    <property type="match status" value="1"/>
</dbReference>
<dbReference type="AlphaFoldDB" id="A0A336KZF5"/>
<dbReference type="CDD" id="cd09628">
    <property type="entry name" value="DOMON_SDR_2_like"/>
    <property type="match status" value="1"/>
</dbReference>
<gene>
    <name evidence="17" type="primary">CSON001896</name>
</gene>
<feature type="transmembrane region" description="Helical" evidence="12">
    <location>
        <begin position="603"/>
        <end position="624"/>
    </location>
</feature>
<dbReference type="SMART" id="SM00665">
    <property type="entry name" value="B561"/>
    <property type="match status" value="1"/>
</dbReference>
<dbReference type="PANTHER" id="PTHR45828:SF38">
    <property type="entry name" value="FERRIC-CHELATE REDUCTASE 1 HOMOLOG-RELATED"/>
    <property type="match status" value="1"/>
</dbReference>
<comment type="cofactor">
    <cofactor evidence="1">
        <name>heme b</name>
        <dbReference type="ChEBI" id="CHEBI:60344"/>
    </cofactor>
</comment>
<dbReference type="GO" id="GO:0140571">
    <property type="term" value="F:transmembrane ascorbate ferrireductase activity"/>
    <property type="evidence" value="ECO:0007669"/>
    <property type="project" value="TreeGrafter"/>
</dbReference>
<dbReference type="GO" id="GO:0016020">
    <property type="term" value="C:membrane"/>
    <property type="evidence" value="ECO:0007669"/>
    <property type="project" value="UniProtKB-SubCell"/>
</dbReference>
<dbReference type="InterPro" id="IPR042307">
    <property type="entry name" value="Reeler_sf"/>
</dbReference>
<evidence type="ECO:0000256" key="3">
    <source>
        <dbReference type="ARBA" id="ARBA00009195"/>
    </source>
</evidence>
<accession>A0A336KZF5</accession>
<protein>
    <submittedName>
        <fullName evidence="17">CSON001896 protein</fullName>
    </submittedName>
</protein>
<keyword evidence="8" id="KW-0408">Iron</keyword>
<evidence type="ECO:0000313" key="17">
    <source>
        <dbReference type="EMBL" id="SSX10250.1"/>
    </source>
</evidence>
<sequence>MLPLFLVLLLVVNSIKLAVNLPNGAPESICDTLLPFHGGGIKPLTTLSPFSIVPLTTVIEQGQVLRVEIQADPRELVFGGYMIHARTKTTPYKVVGRFAKSADGTVKLINCDGVENTATHVSPAPKLDFGLDWQAPNDYTGEVYFIATVAQEYDKFWVGLESEPVRVVGRGQLSNFPSNGISTTRRPFYVPTTSPDIGPTRPKNTQIEGDPFYQQCGDTKSCFGFPEGCVEQKNCKAAVATIVQGERYIFEMKAFDPNAAYVASALSNDNKMGDDSVMECVPERGQGIKAYASWTYSEPKYGVTRENVPQSIVRLLDSSYTNNQIYCRVERDTVSTVRGKNFDLIRNRYNVLVASGSSNKDNSVGYHDIGRDSTSEARALAEVSNFGAASKLFLRLHGAFMIAAWIGTASLGILLARYFKQTWVGSSACGKDIWFAWHRFLMFLTWVLTIAGTVLIVLELKGWSQARNPHAILGAITTILCFLQPIGAFFRPHPGSKNRPYFNWLHWLGGNVAHIVAVVAIFFAVKLSKAELPEWLDFILVAFVAFHVLMHLIFSIAGCASDRRNTQRVTSFPMGDMSPSRTGLKSAERKQDAPFTKLRRSLLGIYIVVLALIVTALIVIVVLAPIEQRFETLIIQVYGWMRSLLLFFLFIFCNFIANLTFHLIMEKTSIKIILSFNN</sequence>
<organism evidence="17">
    <name type="scientific">Culicoides sonorensis</name>
    <name type="common">Biting midge</name>
    <dbReference type="NCBI Taxonomy" id="179676"/>
    <lineage>
        <taxon>Eukaryota</taxon>
        <taxon>Metazoa</taxon>
        <taxon>Ecdysozoa</taxon>
        <taxon>Arthropoda</taxon>
        <taxon>Hexapoda</taxon>
        <taxon>Insecta</taxon>
        <taxon>Pterygota</taxon>
        <taxon>Neoptera</taxon>
        <taxon>Endopterygota</taxon>
        <taxon>Diptera</taxon>
        <taxon>Nematocera</taxon>
        <taxon>Chironomoidea</taxon>
        <taxon>Ceratopogonidae</taxon>
        <taxon>Ceratopogoninae</taxon>
        <taxon>Culicoides</taxon>
        <taxon>Monoculicoides</taxon>
    </lineage>
</organism>
<keyword evidence="4" id="KW-0813">Transport</keyword>
<evidence type="ECO:0000259" key="15">
    <source>
        <dbReference type="PROSITE" id="PS50939"/>
    </source>
</evidence>
<dbReference type="PANTHER" id="PTHR45828">
    <property type="entry name" value="CYTOCHROME B561/FERRIC REDUCTASE TRANSMEMBRANE"/>
    <property type="match status" value="1"/>
</dbReference>
<evidence type="ECO:0000256" key="6">
    <source>
        <dbReference type="ARBA" id="ARBA00022982"/>
    </source>
</evidence>
<feature type="chain" id="PRO_5036328555" evidence="13">
    <location>
        <begin position="19"/>
        <end position="678"/>
    </location>
</feature>
<keyword evidence="5 12" id="KW-0812">Transmembrane</keyword>
<evidence type="ECO:0000256" key="11">
    <source>
        <dbReference type="SAM" id="MobiDB-lite"/>
    </source>
</evidence>
<keyword evidence="10" id="KW-0325">Glycoprotein</keyword>
<dbReference type="VEuPathDB" id="VectorBase:CSON001896"/>
<comment type="similarity">
    <text evidence="3">Belongs to the FRRS1 family.</text>
</comment>
<keyword evidence="6" id="KW-0249">Electron transport</keyword>
<feature type="domain" description="DOMON" evidence="14">
    <location>
        <begin position="235"/>
        <end position="356"/>
    </location>
</feature>
<feature type="transmembrane region" description="Helical" evidence="12">
    <location>
        <begin position="535"/>
        <end position="560"/>
    </location>
</feature>
<dbReference type="Pfam" id="PF03351">
    <property type="entry name" value="DOMON"/>
    <property type="match status" value="1"/>
</dbReference>
<evidence type="ECO:0000256" key="5">
    <source>
        <dbReference type="ARBA" id="ARBA00022692"/>
    </source>
</evidence>
<dbReference type="InterPro" id="IPR051237">
    <property type="entry name" value="Ferric-chelate_Red/DefProt"/>
</dbReference>
<feature type="transmembrane region" description="Helical" evidence="12">
    <location>
        <begin position="644"/>
        <end position="665"/>
    </location>
</feature>
<dbReference type="PROSITE" id="PS50836">
    <property type="entry name" value="DOMON"/>
    <property type="match status" value="1"/>
</dbReference>